<dbReference type="PANTHER" id="PTHR15504:SF0">
    <property type="entry name" value="CILIA- AND FLAGELLA-ASSOCIATED PROTEIN 45"/>
    <property type="match status" value="1"/>
</dbReference>
<evidence type="ECO:0000256" key="5">
    <source>
        <dbReference type="ARBA" id="ARBA00023273"/>
    </source>
</evidence>
<keyword evidence="2" id="KW-0282">Flagellum</keyword>
<sequence length="461" mass="54530">MVGTTKKTVVGDPETAVLTRNEVQRMKLVAAGDANGPETAESYRAKRAAIAAERRARMQAMDEERRAKGGVRPMEDIEREARRQEDVAVSRKKMDEEFDEVKYMNQVMLYAKCVTVRDAQILEKQSIKAETAEEERRMDMAMELERLKALRMYEEREQKRIEDRKKGASVIRAQIEEREQERLRRIELKQQEQEAMLQHIERMKADDRLESIKKKEAAKRLMEDVALANAEQIRLKNRQREMEQEEERQIAAYIKDKERREQDVQEEQRRIKAEKEKEIARLRSQQEKAQDKQAELDALRARRAQEAYDREWRQREKDAASKAAAINAELNRAREMQMRERESLLSEQARQEKEEFERIIAVQKAAEEAERQKREAEMALRRKNAAALAKQISEVEEGRKKSRRDFLEEGAQLKMEKRDREATIDAIRTRKLRELEGLDVPKQYRSEMMKKKSFEPLRPSK</sequence>
<proteinExistence type="inferred from homology"/>
<comment type="similarity">
    <text evidence="6">Belongs to the CFAP45 family.</text>
</comment>
<reference evidence="11" key="1">
    <citation type="submission" date="2021-01" db="EMBL/GenBank/DDBJ databases">
        <authorList>
            <person name="Corre E."/>
            <person name="Pelletier E."/>
            <person name="Niang G."/>
            <person name="Scheremetjew M."/>
            <person name="Finn R."/>
            <person name="Kale V."/>
            <person name="Holt S."/>
            <person name="Cochrane G."/>
            <person name="Meng A."/>
            <person name="Brown T."/>
            <person name="Cohen L."/>
        </authorList>
    </citation>
    <scope>NUCLEOTIDE SEQUENCE</scope>
    <source>
        <strain evidence="11">CCAP 1951/1</strain>
    </source>
</reference>
<feature type="coiled-coil region" evidence="8">
    <location>
        <begin position="327"/>
        <end position="386"/>
    </location>
</feature>
<evidence type="ECO:0000313" key="11">
    <source>
        <dbReference type="EMBL" id="CAD9152950.1"/>
    </source>
</evidence>
<comment type="subcellular location">
    <subcellularLocation>
        <location evidence="1">Cell projection</location>
        <location evidence="1">Cilium</location>
        <location evidence="1">Flagellum</location>
    </subcellularLocation>
</comment>
<evidence type="ECO:0000256" key="3">
    <source>
        <dbReference type="ARBA" id="ARBA00023054"/>
    </source>
</evidence>
<evidence type="ECO:0000256" key="7">
    <source>
        <dbReference type="ARBA" id="ARBA00034142"/>
    </source>
</evidence>
<dbReference type="GO" id="GO:0031514">
    <property type="term" value="C:motile cilium"/>
    <property type="evidence" value="ECO:0007669"/>
    <property type="project" value="UniProtKB-SubCell"/>
</dbReference>
<dbReference type="AlphaFoldDB" id="A0A7S1W7E1"/>
<gene>
    <name evidence="11" type="ORF">NDES1114_LOCUS33862</name>
</gene>
<evidence type="ECO:0000256" key="1">
    <source>
        <dbReference type="ARBA" id="ARBA00004230"/>
    </source>
</evidence>
<keyword evidence="3 8" id="KW-0175">Coiled coil</keyword>
<protein>
    <recommendedName>
        <fullName evidence="7">Cilia- and flagella-associated protein 45</fullName>
    </recommendedName>
</protein>
<feature type="compositionally biased region" description="Basic and acidic residues" evidence="9">
    <location>
        <begin position="396"/>
        <end position="407"/>
    </location>
</feature>
<organism evidence="11">
    <name type="scientific">Neobodo designis</name>
    <name type="common">Flagellated protozoan</name>
    <name type="synonym">Bodo designis</name>
    <dbReference type="NCBI Taxonomy" id="312471"/>
    <lineage>
        <taxon>Eukaryota</taxon>
        <taxon>Discoba</taxon>
        <taxon>Euglenozoa</taxon>
        <taxon>Kinetoplastea</taxon>
        <taxon>Metakinetoplastina</taxon>
        <taxon>Neobodonida</taxon>
        <taxon>Neobodo</taxon>
    </lineage>
</organism>
<accession>A0A7S1W7E1</accession>
<dbReference type="PANTHER" id="PTHR15504">
    <property type="entry name" value="NASOPHARYNGEAL EPITHELIUM SPECIFIC PROTEIN 1"/>
    <property type="match status" value="1"/>
</dbReference>
<evidence type="ECO:0000256" key="6">
    <source>
        <dbReference type="ARBA" id="ARBA00034116"/>
    </source>
</evidence>
<dbReference type="InterPro" id="IPR043597">
    <property type="entry name" value="TPH_dom"/>
</dbReference>
<feature type="coiled-coil region" evidence="8">
    <location>
        <begin position="171"/>
        <end position="302"/>
    </location>
</feature>
<keyword evidence="4" id="KW-0969">Cilium</keyword>
<dbReference type="EMBL" id="HBGF01050548">
    <property type="protein sequence ID" value="CAD9152950.1"/>
    <property type="molecule type" value="Transcribed_RNA"/>
</dbReference>
<evidence type="ECO:0000256" key="2">
    <source>
        <dbReference type="ARBA" id="ARBA00022846"/>
    </source>
</evidence>
<name>A0A7S1W7E1_NEODS</name>
<keyword evidence="5" id="KW-0966">Cell projection</keyword>
<evidence type="ECO:0000256" key="4">
    <source>
        <dbReference type="ARBA" id="ARBA00023069"/>
    </source>
</evidence>
<dbReference type="Pfam" id="PF13868">
    <property type="entry name" value="TPH"/>
    <property type="match status" value="1"/>
</dbReference>
<evidence type="ECO:0000256" key="8">
    <source>
        <dbReference type="SAM" id="Coils"/>
    </source>
</evidence>
<feature type="domain" description="Trichohyalin-plectin-homology" evidence="10">
    <location>
        <begin position="94"/>
        <end position="440"/>
    </location>
</feature>
<evidence type="ECO:0000259" key="10">
    <source>
        <dbReference type="Pfam" id="PF13868"/>
    </source>
</evidence>
<evidence type="ECO:0000256" key="9">
    <source>
        <dbReference type="SAM" id="MobiDB-lite"/>
    </source>
</evidence>
<feature type="region of interest" description="Disordered" evidence="9">
    <location>
        <begin position="390"/>
        <end position="410"/>
    </location>
</feature>
<dbReference type="InterPro" id="IPR033253">
    <property type="entry name" value="CFAP45"/>
</dbReference>